<dbReference type="Proteomes" id="UP000243217">
    <property type="component" value="Unassembled WGS sequence"/>
</dbReference>
<organism evidence="6 7">
    <name type="scientific">Thraustotheca clavata</name>
    <dbReference type="NCBI Taxonomy" id="74557"/>
    <lineage>
        <taxon>Eukaryota</taxon>
        <taxon>Sar</taxon>
        <taxon>Stramenopiles</taxon>
        <taxon>Oomycota</taxon>
        <taxon>Saprolegniomycetes</taxon>
        <taxon>Saprolegniales</taxon>
        <taxon>Achlyaceae</taxon>
        <taxon>Thraustotheca</taxon>
    </lineage>
</organism>
<dbReference type="InterPro" id="IPR027417">
    <property type="entry name" value="P-loop_NTPase"/>
</dbReference>
<dbReference type="GO" id="GO:0006355">
    <property type="term" value="P:regulation of DNA-templated transcription"/>
    <property type="evidence" value="ECO:0007669"/>
    <property type="project" value="InterPro"/>
</dbReference>
<dbReference type="InterPro" id="IPR026937">
    <property type="entry name" value="SBNO_Helicase_C_dom"/>
</dbReference>
<evidence type="ECO:0000256" key="2">
    <source>
        <dbReference type="SAM" id="MobiDB-lite"/>
    </source>
</evidence>
<dbReference type="GO" id="GO:0031490">
    <property type="term" value="F:chromatin DNA binding"/>
    <property type="evidence" value="ECO:0007669"/>
    <property type="project" value="TreeGrafter"/>
</dbReference>
<feature type="domain" description="Strawberry notch AAA" evidence="4">
    <location>
        <begin position="52"/>
        <end position="357"/>
    </location>
</feature>
<feature type="domain" description="SBNO alpha/beta" evidence="5">
    <location>
        <begin position="831"/>
        <end position="938"/>
    </location>
</feature>
<dbReference type="EMBL" id="JNBS01000606">
    <property type="protein sequence ID" value="OQS04488.1"/>
    <property type="molecule type" value="Genomic_DNA"/>
</dbReference>
<dbReference type="Pfam" id="PF13872">
    <property type="entry name" value="AAA_34"/>
    <property type="match status" value="1"/>
</dbReference>
<evidence type="ECO:0000256" key="1">
    <source>
        <dbReference type="ARBA" id="ARBA00006992"/>
    </source>
</evidence>
<gene>
    <name evidence="6" type="ORF">THRCLA_03282</name>
</gene>
<proteinExistence type="inferred from homology"/>
<comment type="caution">
    <text evidence="6">The sequence shown here is derived from an EMBL/GenBank/DDBJ whole genome shotgun (WGS) entry which is preliminary data.</text>
</comment>
<comment type="similarity">
    <text evidence="1">Belongs to the SBNO family.</text>
</comment>
<evidence type="ECO:0008006" key="8">
    <source>
        <dbReference type="Google" id="ProtNLM"/>
    </source>
</evidence>
<dbReference type="InterPro" id="IPR057332">
    <property type="entry name" value="SBNO_a/b_dom"/>
</dbReference>
<dbReference type="SUPFAM" id="SSF52540">
    <property type="entry name" value="P-loop containing nucleoside triphosphate hydrolases"/>
    <property type="match status" value="2"/>
</dbReference>
<protein>
    <recommendedName>
        <fullName evidence="8">Strawberry notch</fullName>
    </recommendedName>
</protein>
<evidence type="ECO:0000313" key="7">
    <source>
        <dbReference type="Proteomes" id="UP000243217"/>
    </source>
</evidence>
<dbReference type="GO" id="GO:0005634">
    <property type="term" value="C:nucleus"/>
    <property type="evidence" value="ECO:0007669"/>
    <property type="project" value="TreeGrafter"/>
</dbReference>
<feature type="region of interest" description="Disordered" evidence="2">
    <location>
        <begin position="1051"/>
        <end position="1079"/>
    </location>
</feature>
<dbReference type="InterPro" id="IPR039187">
    <property type="entry name" value="SNO_AAA"/>
</dbReference>
<dbReference type="Pfam" id="PF25373">
    <property type="entry name" value="SBNO"/>
    <property type="match status" value="1"/>
</dbReference>
<dbReference type="PANTHER" id="PTHR12706:SF33">
    <property type="entry name" value="PROTEIN WITH HELICASE_C DOMAIN"/>
    <property type="match status" value="1"/>
</dbReference>
<dbReference type="PANTHER" id="PTHR12706">
    <property type="entry name" value="STRAWBERRY NOTCH-RELATED"/>
    <property type="match status" value="1"/>
</dbReference>
<accession>A0A1W0A2L1</accession>
<evidence type="ECO:0000313" key="6">
    <source>
        <dbReference type="EMBL" id="OQS04488.1"/>
    </source>
</evidence>
<keyword evidence="7" id="KW-1185">Reference proteome</keyword>
<evidence type="ECO:0000259" key="4">
    <source>
        <dbReference type="Pfam" id="PF13872"/>
    </source>
</evidence>
<feature type="domain" description="Strawberry notch helicase C" evidence="3">
    <location>
        <begin position="530"/>
        <end position="800"/>
    </location>
</feature>
<evidence type="ECO:0000259" key="5">
    <source>
        <dbReference type="Pfam" id="PF25373"/>
    </source>
</evidence>
<dbReference type="AlphaFoldDB" id="A0A1W0A2L1"/>
<reference evidence="6 7" key="1">
    <citation type="journal article" date="2014" name="Genome Biol. Evol.">
        <title>The secreted proteins of Achlya hypogyna and Thraustotheca clavata identify the ancestral oomycete secretome and reveal gene acquisitions by horizontal gene transfer.</title>
        <authorList>
            <person name="Misner I."/>
            <person name="Blouin N."/>
            <person name="Leonard G."/>
            <person name="Richards T.A."/>
            <person name="Lane C.E."/>
        </authorList>
    </citation>
    <scope>NUCLEOTIDE SEQUENCE [LARGE SCALE GENOMIC DNA]</scope>
    <source>
        <strain evidence="6 7">ATCC 34112</strain>
    </source>
</reference>
<dbReference type="Pfam" id="PF13871">
    <property type="entry name" value="Helicase_C_4"/>
    <property type="match status" value="1"/>
</dbReference>
<dbReference type="GO" id="GO:0042393">
    <property type="term" value="F:histone binding"/>
    <property type="evidence" value="ECO:0007669"/>
    <property type="project" value="TreeGrafter"/>
</dbReference>
<dbReference type="OrthoDB" id="421838at2759"/>
<feature type="region of interest" description="Disordered" evidence="2">
    <location>
        <begin position="1"/>
        <end position="33"/>
    </location>
</feature>
<sequence>MEKLPLVEKMAVEERESAAQEESKSKDNEGVVHQEDSVFTPYECKSLTIGQPHPGNISESALLSTAPLPKCTYNHDAFPEDLIARGKLTNLQLEGILYACMQHQRILPSGERCGFFLGDGTGVGKGRQLAGIIFDNACRGRKKHLWLSVSDDLRADAERDLNDIGCHISVIDGCQQLDKANMKGLGKSNSVKQGVLYSTYSTLTSNLNHATKSRLTQIVEWCGPNFDGCILFDECHKAKHGELSSKDANASKVAQAVAKLQQLLPLARVVYCSATGVGGIEHMAYMSRLGLWGPSTAFAGFSDFLFTIRNKGMGAMEMLAIELKMQGKYVSRGLSYQGADFHVETVHLDSNEEQLYQNTVDFWNLLQSFFLRACTITRSSGDVMKTFWGCHQRFFRQLCMALKVPFIIKSVKQCLEDGHCAVIGLQTTGEATMERNSQTSSSELVALKGLISISECMLIDFVSAHFPTKINMNTGTMNATYDINLAETASQTIAPEQMQTACDGTVHSIICQEMKSLLLQKIRELKLPPNPLDHLIDELGGTENVAELTGRRIHVVKGKSGLYEIKPRSDHLEKLNIEERQNFVDGRKLVAIISDAASTGISLHADRRCINQRRRIHITLELAWSADKAIQQLGRSHRSNQSCAPSYILVTTNCGGENRFVASVAKKMLTMGALTKGDRRAGSGQDFSSYNFETKYGFQALREVFRCICNDIAMEGLDSASLITQFPFLLSQTHMHVMFIQDLRCIGLYPPPTQCSVKIFLNRILGLPPQHQNALFTYFEKALQAVIQKATQEGKYDEGYDDIKGRKGQLKNSTQLSQTVQHSHIEVDRGISFEEALSIQASVAKDYKAEFYISDMKYFGEYLYMLMLTNPRSYSIVRPNTGYMYFDRSKIADMRDKYTKISAEKAEKGWRRIFDSSKERCVHWTGCKTGATCRVGMRMMQYQILTGSVLPIWKLLETLIAMTPNISSTQLRIVRIALTNHPTLTKIVGLNFPSELIIQLHLALHNLNANRVLSQEDAISPVDIAARERIMRPTKTILNYFASTSMTPEKGESALNVASRPKETRPKTPSRPTTQIPPSKRFKVQKATNISVAQFFTPVATKTTPQPIDCIDLVSDDDVEML</sequence>
<name>A0A1W0A2L1_9STRA</name>
<dbReference type="InterPro" id="IPR026741">
    <property type="entry name" value="SNO"/>
</dbReference>
<evidence type="ECO:0000259" key="3">
    <source>
        <dbReference type="Pfam" id="PF13871"/>
    </source>
</evidence>
<dbReference type="Gene3D" id="3.40.50.300">
    <property type="entry name" value="P-loop containing nucleotide triphosphate hydrolases"/>
    <property type="match status" value="1"/>
</dbReference>